<feature type="compositionally biased region" description="Acidic residues" evidence="1">
    <location>
        <begin position="245"/>
        <end position="260"/>
    </location>
</feature>
<dbReference type="EMBL" id="JAHBBD010000013">
    <property type="protein sequence ID" value="MBW3083025.1"/>
    <property type="molecule type" value="Genomic_DNA"/>
</dbReference>
<organism evidence="3 4">
    <name type="scientific">Bifidobacterium phasiani</name>
    <dbReference type="NCBI Taxonomy" id="2834431"/>
    <lineage>
        <taxon>Bacteria</taxon>
        <taxon>Bacillati</taxon>
        <taxon>Actinomycetota</taxon>
        <taxon>Actinomycetes</taxon>
        <taxon>Bifidobacteriales</taxon>
        <taxon>Bifidobacteriaceae</taxon>
        <taxon>Bifidobacterium</taxon>
    </lineage>
</organism>
<evidence type="ECO:0008006" key="5">
    <source>
        <dbReference type="Google" id="ProtNLM"/>
    </source>
</evidence>
<gene>
    <name evidence="3" type="ORF">KIH73_06520</name>
</gene>
<evidence type="ECO:0000313" key="4">
    <source>
        <dbReference type="Proteomes" id="UP000812844"/>
    </source>
</evidence>
<evidence type="ECO:0000256" key="2">
    <source>
        <dbReference type="SAM" id="SignalP"/>
    </source>
</evidence>
<keyword evidence="2" id="KW-0732">Signal</keyword>
<feature type="compositionally biased region" description="Gly residues" evidence="1">
    <location>
        <begin position="270"/>
        <end position="287"/>
    </location>
</feature>
<protein>
    <recommendedName>
        <fullName evidence="5">Lipoprotein</fullName>
    </recommendedName>
</protein>
<feature type="region of interest" description="Disordered" evidence="1">
    <location>
        <begin position="245"/>
        <end position="306"/>
    </location>
</feature>
<feature type="chain" id="PRO_5047054359" description="Lipoprotein" evidence="2">
    <location>
        <begin position="30"/>
        <end position="353"/>
    </location>
</feature>
<name>A0ABS6W958_9BIFI</name>
<comment type="caution">
    <text evidence="3">The sequence shown here is derived from an EMBL/GenBank/DDBJ whole genome shotgun (WGS) entry which is preliminary data.</text>
</comment>
<dbReference type="PROSITE" id="PS51257">
    <property type="entry name" value="PROKAR_LIPOPROTEIN"/>
    <property type="match status" value="1"/>
</dbReference>
<feature type="compositionally biased region" description="Low complexity" evidence="1">
    <location>
        <begin position="288"/>
        <end position="306"/>
    </location>
</feature>
<dbReference type="RefSeq" id="WP_219081754.1">
    <property type="nucleotide sequence ID" value="NZ_JAHBBD010000013.1"/>
</dbReference>
<feature type="signal peptide" evidence="2">
    <location>
        <begin position="1"/>
        <end position="29"/>
    </location>
</feature>
<evidence type="ECO:0000313" key="3">
    <source>
        <dbReference type="EMBL" id="MBW3083025.1"/>
    </source>
</evidence>
<accession>A0ABS6W958</accession>
<keyword evidence="4" id="KW-1185">Reference proteome</keyword>
<dbReference type="Proteomes" id="UP000812844">
    <property type="component" value="Unassembled WGS sequence"/>
</dbReference>
<sequence>MQTRQTRGSACSAGGLLRLAAAVAGTALALSACSPPRIDGRAEAEQEPSPCENALYAALGHDATADSAAPALLRYHALRAAWGEWLDVAANCPTRFDEGVLRAAKAAARAVVLGGRWGVEPGDWDDTVEAAAMDADTDLAGLSARIDAAGAALAEDRAGFAVEVLAARGAAGASLTLSDRHKAAAELLASLSDEDARLKVYDVAAILASPDAAVDAANGLRASTLAVVEMDCARSLVAAAGDAEADGGADADATDADADADAVASADDGGTVGGTGDAGATGNGADGDAGTEVGGTDAVAGTGSAADDADGLAEAARIAALRGYAALAASHAYQAFRSGYPMFDEALFAQDAG</sequence>
<evidence type="ECO:0000256" key="1">
    <source>
        <dbReference type="SAM" id="MobiDB-lite"/>
    </source>
</evidence>
<reference evidence="3 4" key="1">
    <citation type="submission" date="2021-05" db="EMBL/GenBank/DDBJ databases">
        <title>Phylogenetic classification of ten novel species belonging to the genus Bifidobacterium comprising B. colchicus sp. nov., B. abeli sp. nov., B. bicoloris sp. nov., B. guerezis sp. nov., B. rosaliae sp. nov., B. santillanensis sp. nov., B. argentati sp. nov., B. amazzoni sp. nov., B. pluviali sp. nov., and B. pinnaculum sp. nov.</title>
        <authorList>
            <person name="Lugli G.A."/>
            <person name="Ruiz Garcia L."/>
            <person name="Margolles A."/>
            <person name="Ventura M."/>
        </authorList>
    </citation>
    <scope>NUCLEOTIDE SEQUENCE [LARGE SCALE GENOMIC DNA]</scope>
    <source>
        <strain evidence="3 4">6T3</strain>
    </source>
</reference>
<proteinExistence type="predicted"/>